<keyword evidence="5" id="KW-0378">Hydrolase</keyword>
<dbReference type="Proteomes" id="UP000005627">
    <property type="component" value="Chromosome 2"/>
</dbReference>
<dbReference type="PANTHER" id="PTHR31737:SF2">
    <property type="entry name" value="PROTEIN TOS1"/>
    <property type="match status" value="1"/>
</dbReference>
<keyword evidence="13" id="KW-1185">Reference proteome</keyword>
<proteinExistence type="inferred from homology"/>
<feature type="chain" id="PRO_5003519599" description="glucan endo-1,3-beta-D-glucosidase" evidence="9">
    <location>
        <begin position="21"/>
        <end position="469"/>
    </location>
</feature>
<organism evidence="12 13">
    <name type="scientific">Torulaspora delbrueckii</name>
    <name type="common">Yeast</name>
    <name type="synonym">Candida colliculosa</name>
    <dbReference type="NCBI Taxonomy" id="4950"/>
    <lineage>
        <taxon>Eukaryota</taxon>
        <taxon>Fungi</taxon>
        <taxon>Dikarya</taxon>
        <taxon>Ascomycota</taxon>
        <taxon>Saccharomycotina</taxon>
        <taxon>Saccharomycetes</taxon>
        <taxon>Saccharomycetales</taxon>
        <taxon>Saccharomycetaceae</taxon>
        <taxon>Torulaspora</taxon>
    </lineage>
</organism>
<dbReference type="HOGENOM" id="CLU_030276_0_0_1"/>
<evidence type="ECO:0000256" key="6">
    <source>
        <dbReference type="ARBA" id="ARBA00023295"/>
    </source>
</evidence>
<dbReference type="KEGG" id="tdl:TDEL_0B01230"/>
<protein>
    <recommendedName>
        <fullName evidence="3">glucan endo-1,3-beta-D-glucosidase</fullName>
        <ecNumber evidence="3">3.2.1.39</ecNumber>
    </recommendedName>
</protein>
<name>G8ZNQ8_TORDE</name>
<dbReference type="InterPro" id="IPR018805">
    <property type="entry name" value="YJL171C/Tos1_C"/>
</dbReference>
<dbReference type="GO" id="GO:0042973">
    <property type="term" value="F:glucan endo-1,3-beta-D-glucosidase activity"/>
    <property type="evidence" value="ECO:0007669"/>
    <property type="project" value="UniProtKB-EC"/>
</dbReference>
<evidence type="ECO:0000256" key="1">
    <source>
        <dbReference type="ARBA" id="ARBA00000382"/>
    </source>
</evidence>
<dbReference type="InterPro" id="IPR018807">
    <property type="entry name" value="YJL171C/Tos1_N"/>
</dbReference>
<keyword evidence="7" id="KW-0961">Cell wall biogenesis/degradation</keyword>
<dbReference type="RefSeq" id="XP_003679463.1">
    <property type="nucleotide sequence ID" value="XM_003679415.1"/>
</dbReference>
<dbReference type="EMBL" id="HE616743">
    <property type="protein sequence ID" value="CCE90252.1"/>
    <property type="molecule type" value="Genomic_DNA"/>
</dbReference>
<evidence type="ECO:0000256" key="9">
    <source>
        <dbReference type="SAM" id="SignalP"/>
    </source>
</evidence>
<evidence type="ECO:0000256" key="2">
    <source>
        <dbReference type="ARBA" id="ARBA00006055"/>
    </source>
</evidence>
<keyword evidence="4 9" id="KW-0732">Signal</keyword>
<evidence type="ECO:0000256" key="3">
    <source>
        <dbReference type="ARBA" id="ARBA00012780"/>
    </source>
</evidence>
<dbReference type="GO" id="GO:0009277">
    <property type="term" value="C:fungal-type cell wall"/>
    <property type="evidence" value="ECO:0007669"/>
    <property type="project" value="EnsemblFungi"/>
</dbReference>
<dbReference type="GeneID" id="11503462"/>
<feature type="signal peptide" evidence="9">
    <location>
        <begin position="1"/>
        <end position="20"/>
    </location>
</feature>
<reference evidence="12 13" key="1">
    <citation type="journal article" date="2011" name="Proc. Natl. Acad. Sci. U.S.A.">
        <title>Evolutionary erosion of yeast sex chromosomes by mating-type switching accidents.</title>
        <authorList>
            <person name="Gordon J.L."/>
            <person name="Armisen D."/>
            <person name="Proux-Wera E."/>
            <person name="Oheigeartaigh S.S."/>
            <person name="Byrne K.P."/>
            <person name="Wolfe K.H."/>
        </authorList>
    </citation>
    <scope>NUCLEOTIDE SEQUENCE [LARGE SCALE GENOMIC DNA]</scope>
    <source>
        <strain evidence="13">ATCC 10662 / CBS 1146 / NBRC 0425 / NCYC 2629 / NRRL Y-866</strain>
    </source>
</reference>
<feature type="region of interest" description="Disordered" evidence="8">
    <location>
        <begin position="194"/>
        <end position="228"/>
    </location>
</feature>
<accession>G8ZNQ8</accession>
<dbReference type="eggNOG" id="ENOG502QSI7">
    <property type="taxonomic scope" value="Eukaryota"/>
</dbReference>
<keyword evidence="6" id="KW-0326">Glycosidase</keyword>
<dbReference type="EC" id="3.2.1.39" evidence="3"/>
<feature type="domain" description="Cell wall protein YJL171C/Tos1 N-terminal" evidence="11">
    <location>
        <begin position="35"/>
        <end position="97"/>
    </location>
</feature>
<dbReference type="FunCoup" id="G8ZNQ8">
    <property type="interactions" value="69"/>
</dbReference>
<feature type="domain" description="Cell wall protein YJL171C/Tos1 C-terminal" evidence="10">
    <location>
        <begin position="231"/>
        <end position="458"/>
    </location>
</feature>
<dbReference type="AlphaFoldDB" id="G8ZNQ8"/>
<evidence type="ECO:0000256" key="8">
    <source>
        <dbReference type="SAM" id="MobiDB-lite"/>
    </source>
</evidence>
<dbReference type="Pfam" id="PF10287">
    <property type="entry name" value="YJL171C_Tos1_C"/>
    <property type="match status" value="1"/>
</dbReference>
<dbReference type="InParanoid" id="G8ZNQ8"/>
<dbReference type="Pfam" id="PF10290">
    <property type="entry name" value="YJL171C_Tos1_N"/>
    <property type="match status" value="1"/>
</dbReference>
<dbReference type="STRING" id="1076872.G8ZNQ8"/>
<evidence type="ECO:0000313" key="12">
    <source>
        <dbReference type="EMBL" id="CCE90252.1"/>
    </source>
</evidence>
<evidence type="ECO:0000259" key="10">
    <source>
        <dbReference type="Pfam" id="PF10287"/>
    </source>
</evidence>
<comment type="similarity">
    <text evidence="2">Belongs to the PGA52 family.</text>
</comment>
<dbReference type="OrthoDB" id="118256at2759"/>
<comment type="catalytic activity">
    <reaction evidence="1">
        <text>Hydrolysis of (1-&gt;3)-beta-D-glucosidic linkages in (1-&gt;3)-beta-D-glucans.</text>
        <dbReference type="EC" id="3.2.1.39"/>
    </reaction>
</comment>
<gene>
    <name evidence="12" type="primary">TDEL0B01230</name>
    <name evidence="12" type="ORF">TDEL_0B01230</name>
</gene>
<evidence type="ECO:0000259" key="11">
    <source>
        <dbReference type="Pfam" id="PF10290"/>
    </source>
</evidence>
<evidence type="ECO:0000256" key="5">
    <source>
        <dbReference type="ARBA" id="ARBA00022801"/>
    </source>
</evidence>
<dbReference type="PANTHER" id="PTHR31737">
    <property type="entry name" value="PROTEIN TOS1"/>
    <property type="match status" value="1"/>
</dbReference>
<dbReference type="GO" id="GO:0071555">
    <property type="term" value="P:cell wall organization"/>
    <property type="evidence" value="ECO:0007669"/>
    <property type="project" value="UniProtKB-KW"/>
</dbReference>
<evidence type="ECO:0000256" key="7">
    <source>
        <dbReference type="ARBA" id="ARBA00023316"/>
    </source>
</evidence>
<evidence type="ECO:0000256" key="4">
    <source>
        <dbReference type="ARBA" id="ARBA00022729"/>
    </source>
</evidence>
<sequence>MKFIKSLCAVSLAAISVTQAQCVMSGGNYYCSETDAVVYKNVGYSGSYMDVTSMDENTGTCQQSSESFSGSLAPLDEELSVHFRGPIKLLQFGVYYPSGDSSLKKREEEDEEPCVESVQKHKHKRDVAVEYVEVTSTVFVNQNGQSVTTSVAQHEAPGNPATGMVSSYTFVNTVVSSASSSSSSSTPKAATTAATTSGAASSVASSASSASSSKTSSSSSASSSSSSSAGAWVRSSYFQPGSASNCVFMNNEGGSAGSGVWSAKFGNSISFAASDGVSGASSPQALGDVTIKSNNEFMIFSGSKCSGNDCGYYRENIPAYHGFGGKDKIFVFEFSMPSDSGSGYNQDMPAIWMLNAKIPRTLQYGDSSCSCWKTGCGEFDLFEILTAGSDKLITHIHSGQGSDGTSSGGGGTQDYFSRPTSGSMKAAVIFNSADETIHIVKVDDDFDASLSSDVVNSWLKTSGSSAALA</sequence>
<evidence type="ECO:0000313" key="13">
    <source>
        <dbReference type="Proteomes" id="UP000005627"/>
    </source>
</evidence>